<protein>
    <submittedName>
        <fullName evidence="1">Uncharacterized protein</fullName>
    </submittedName>
</protein>
<proteinExistence type="predicted"/>
<accession>A0A0A9BJ34</accession>
<sequence length="53" mass="5796">MACNTHAHPSCSHCHVNCPNLVVSNPKNSNQHHVWAVDHSACGRTTDHGDLRV</sequence>
<evidence type="ECO:0000313" key="1">
    <source>
        <dbReference type="EMBL" id="JAD61220.1"/>
    </source>
</evidence>
<dbReference type="AlphaFoldDB" id="A0A0A9BJ34"/>
<reference evidence="1" key="2">
    <citation type="journal article" date="2015" name="Data Brief">
        <title>Shoot transcriptome of the giant reed, Arundo donax.</title>
        <authorList>
            <person name="Barrero R.A."/>
            <person name="Guerrero F.D."/>
            <person name="Moolhuijzen P."/>
            <person name="Goolsby J.A."/>
            <person name="Tidwell J."/>
            <person name="Bellgard S.E."/>
            <person name="Bellgard M.I."/>
        </authorList>
    </citation>
    <scope>NUCLEOTIDE SEQUENCE</scope>
    <source>
        <tissue evidence="1">Shoot tissue taken approximately 20 cm above the soil surface</tissue>
    </source>
</reference>
<organism evidence="1">
    <name type="scientific">Arundo donax</name>
    <name type="common">Giant reed</name>
    <name type="synonym">Donax arundinaceus</name>
    <dbReference type="NCBI Taxonomy" id="35708"/>
    <lineage>
        <taxon>Eukaryota</taxon>
        <taxon>Viridiplantae</taxon>
        <taxon>Streptophyta</taxon>
        <taxon>Embryophyta</taxon>
        <taxon>Tracheophyta</taxon>
        <taxon>Spermatophyta</taxon>
        <taxon>Magnoliopsida</taxon>
        <taxon>Liliopsida</taxon>
        <taxon>Poales</taxon>
        <taxon>Poaceae</taxon>
        <taxon>PACMAD clade</taxon>
        <taxon>Arundinoideae</taxon>
        <taxon>Arundineae</taxon>
        <taxon>Arundo</taxon>
    </lineage>
</organism>
<name>A0A0A9BJ34_ARUDO</name>
<reference evidence="1" key="1">
    <citation type="submission" date="2014-09" db="EMBL/GenBank/DDBJ databases">
        <authorList>
            <person name="Magalhaes I.L.F."/>
            <person name="Oliveira U."/>
            <person name="Santos F.R."/>
            <person name="Vidigal T.H.D.A."/>
            <person name="Brescovit A.D."/>
            <person name="Santos A.J."/>
        </authorList>
    </citation>
    <scope>NUCLEOTIDE SEQUENCE</scope>
    <source>
        <tissue evidence="1">Shoot tissue taken approximately 20 cm above the soil surface</tissue>
    </source>
</reference>
<dbReference type="EMBL" id="GBRH01236675">
    <property type="protein sequence ID" value="JAD61220.1"/>
    <property type="molecule type" value="Transcribed_RNA"/>
</dbReference>